<dbReference type="Proteomes" id="UP000234323">
    <property type="component" value="Unassembled WGS sequence"/>
</dbReference>
<organism evidence="1 2">
    <name type="scientific">Rhizophagus irregularis</name>
    <dbReference type="NCBI Taxonomy" id="588596"/>
    <lineage>
        <taxon>Eukaryota</taxon>
        <taxon>Fungi</taxon>
        <taxon>Fungi incertae sedis</taxon>
        <taxon>Mucoromycota</taxon>
        <taxon>Glomeromycotina</taxon>
        <taxon>Glomeromycetes</taxon>
        <taxon>Glomerales</taxon>
        <taxon>Glomeraceae</taxon>
        <taxon>Rhizophagus</taxon>
    </lineage>
</organism>
<dbReference type="AlphaFoldDB" id="A0A2I1HR41"/>
<name>A0A2I1HR41_9GLOM</name>
<sequence length="88" mass="10451">MRECTYKTGFEFTKSQQFEFTTIPEAAAIYYLSVIRNITHNHMEKFRKVADSCWRCGSTFVAGDKVNKRTKDGMYLYFHELAKRVRDH</sequence>
<dbReference type="EMBL" id="LLXI01005212">
    <property type="protein sequence ID" value="PKY61332.1"/>
    <property type="molecule type" value="Genomic_DNA"/>
</dbReference>
<reference evidence="1 2" key="1">
    <citation type="submission" date="2015-10" db="EMBL/GenBank/DDBJ databases">
        <title>Genome analyses suggest a sexual origin of heterokaryosis in a supposedly ancient asexual fungus.</title>
        <authorList>
            <person name="Ropars J."/>
            <person name="Sedzielewska K."/>
            <person name="Noel J."/>
            <person name="Charron P."/>
            <person name="Farinelli L."/>
            <person name="Marton T."/>
            <person name="Kruger M."/>
            <person name="Pelin A."/>
            <person name="Brachmann A."/>
            <person name="Corradi N."/>
        </authorList>
    </citation>
    <scope>NUCLEOTIDE SEQUENCE [LARGE SCALE GENOMIC DNA]</scope>
    <source>
        <strain evidence="1 2">A4</strain>
    </source>
</reference>
<gene>
    <name evidence="1" type="ORF">RhiirA4_486158</name>
</gene>
<evidence type="ECO:0000313" key="1">
    <source>
        <dbReference type="EMBL" id="PKY61332.1"/>
    </source>
</evidence>
<comment type="caution">
    <text evidence="1">The sequence shown here is derived from an EMBL/GenBank/DDBJ whole genome shotgun (WGS) entry which is preliminary data.</text>
</comment>
<accession>A0A2I1HR41</accession>
<evidence type="ECO:0000313" key="2">
    <source>
        <dbReference type="Proteomes" id="UP000234323"/>
    </source>
</evidence>
<keyword evidence="2" id="KW-1185">Reference proteome</keyword>
<protein>
    <submittedName>
        <fullName evidence="1">Uncharacterized protein</fullName>
    </submittedName>
</protein>
<proteinExistence type="predicted"/>